<gene>
    <name evidence="2" type="ORF">GCM10009788_44590</name>
</gene>
<dbReference type="RefSeq" id="WP_141007639.1">
    <property type="nucleotide sequence ID" value="NZ_BAAAOR010000030.1"/>
</dbReference>
<reference evidence="2 3" key="1">
    <citation type="journal article" date="2019" name="Int. J. Syst. Evol. Microbiol.">
        <title>The Global Catalogue of Microorganisms (GCM) 10K type strain sequencing project: providing services to taxonomists for standard genome sequencing and annotation.</title>
        <authorList>
            <consortium name="The Broad Institute Genomics Platform"/>
            <consortium name="The Broad Institute Genome Sequencing Center for Infectious Disease"/>
            <person name="Wu L."/>
            <person name="Ma J."/>
        </authorList>
    </citation>
    <scope>NUCLEOTIDE SEQUENCE [LARGE SCALE GENOMIC DNA]</scope>
    <source>
        <strain evidence="2 3">JCM 14942</strain>
    </source>
</reference>
<name>A0ABN2BCP8_9ACTN</name>
<feature type="compositionally biased region" description="Pro residues" evidence="1">
    <location>
        <begin position="54"/>
        <end position="63"/>
    </location>
</feature>
<dbReference type="EMBL" id="BAAAOR010000030">
    <property type="protein sequence ID" value="GAA1536891.1"/>
    <property type="molecule type" value="Genomic_DNA"/>
</dbReference>
<evidence type="ECO:0000313" key="3">
    <source>
        <dbReference type="Proteomes" id="UP001500842"/>
    </source>
</evidence>
<organism evidence="2 3">
    <name type="scientific">Nocardioides humi</name>
    <dbReference type="NCBI Taxonomy" id="449461"/>
    <lineage>
        <taxon>Bacteria</taxon>
        <taxon>Bacillati</taxon>
        <taxon>Actinomycetota</taxon>
        <taxon>Actinomycetes</taxon>
        <taxon>Propionibacteriales</taxon>
        <taxon>Nocardioidaceae</taxon>
        <taxon>Nocardioides</taxon>
    </lineage>
</organism>
<evidence type="ECO:0000256" key="1">
    <source>
        <dbReference type="SAM" id="MobiDB-lite"/>
    </source>
</evidence>
<evidence type="ECO:0000313" key="2">
    <source>
        <dbReference type="EMBL" id="GAA1536891.1"/>
    </source>
</evidence>
<feature type="region of interest" description="Disordered" evidence="1">
    <location>
        <begin position="35"/>
        <end position="63"/>
    </location>
</feature>
<protein>
    <submittedName>
        <fullName evidence="2">Uncharacterized protein</fullName>
    </submittedName>
</protein>
<proteinExistence type="predicted"/>
<comment type="caution">
    <text evidence="2">The sequence shown here is derived from an EMBL/GenBank/DDBJ whole genome shotgun (WGS) entry which is preliminary data.</text>
</comment>
<sequence length="63" mass="6443">MTEVGVPAPTPTGIDAVDRVLDLVAGLAERPLEEHAGVLEEAHGELRRTLDNPPAAPAAPAAP</sequence>
<dbReference type="Proteomes" id="UP001500842">
    <property type="component" value="Unassembled WGS sequence"/>
</dbReference>
<accession>A0ABN2BCP8</accession>
<feature type="compositionally biased region" description="Basic and acidic residues" evidence="1">
    <location>
        <begin position="35"/>
        <end position="50"/>
    </location>
</feature>
<keyword evidence="3" id="KW-1185">Reference proteome</keyword>